<dbReference type="PANTHER" id="PTHR30529:SF1">
    <property type="entry name" value="CYTOCHROME B561 HOMOLOG 2"/>
    <property type="match status" value="1"/>
</dbReference>
<dbReference type="STRING" id="1549858.MC45_12360"/>
<evidence type="ECO:0000256" key="7">
    <source>
        <dbReference type="ARBA" id="ARBA00022723"/>
    </source>
</evidence>
<dbReference type="InterPro" id="IPR011577">
    <property type="entry name" value="Cyt_b561_bac/Ni-Hgenase"/>
</dbReference>
<evidence type="ECO:0000313" key="16">
    <source>
        <dbReference type="Proteomes" id="UP000033200"/>
    </source>
</evidence>
<keyword evidence="16" id="KW-1185">Reference proteome</keyword>
<keyword evidence="8" id="KW-0249">Electron transport</keyword>
<dbReference type="InterPro" id="IPR016174">
    <property type="entry name" value="Di-haem_cyt_TM"/>
</dbReference>
<organism evidence="15 16">
    <name type="scientific">Sphingomonas taxi</name>
    <dbReference type="NCBI Taxonomy" id="1549858"/>
    <lineage>
        <taxon>Bacteria</taxon>
        <taxon>Pseudomonadati</taxon>
        <taxon>Pseudomonadota</taxon>
        <taxon>Alphaproteobacteria</taxon>
        <taxon>Sphingomonadales</taxon>
        <taxon>Sphingomonadaceae</taxon>
        <taxon>Sphingomonas</taxon>
    </lineage>
</organism>
<dbReference type="KEGG" id="stax:MC45_12360"/>
<dbReference type="GO" id="GO:0046872">
    <property type="term" value="F:metal ion binding"/>
    <property type="evidence" value="ECO:0007669"/>
    <property type="project" value="UniProtKB-KW"/>
</dbReference>
<evidence type="ECO:0000256" key="11">
    <source>
        <dbReference type="ARBA" id="ARBA00023136"/>
    </source>
</evidence>
<dbReference type="Pfam" id="PF01292">
    <property type="entry name" value="Ni_hydr_CYTB"/>
    <property type="match status" value="1"/>
</dbReference>
<accession>A0A097EHI7</accession>
<sequence length="183" mass="19661">MTNRIDGERYSRVAIAFHWTIAVLVVANLIIGIGHDGIPALRALMGAHKAIGITVLVLTAGRVAWRLTHRPPALPAGTPAWEKGVAHATHWTLYLLMVAMPLTGWMMVSGPGPGPQRPLSWFGVFDVPLLPVGSRAADLGHDAHGLLGWLMLALVVLHVAAALRHHLLLRDSVLVRIAPVLGK</sequence>
<name>A0A097EHI7_9SPHN</name>
<evidence type="ECO:0000256" key="9">
    <source>
        <dbReference type="ARBA" id="ARBA00022989"/>
    </source>
</evidence>
<dbReference type="PANTHER" id="PTHR30529">
    <property type="entry name" value="CYTOCHROME B561"/>
    <property type="match status" value="1"/>
</dbReference>
<protein>
    <submittedName>
        <fullName evidence="15">Cytochrome B561</fullName>
    </submittedName>
</protein>
<proteinExistence type="inferred from homology"/>
<gene>
    <name evidence="15" type="ORF">MC45_12360</name>
</gene>
<keyword evidence="7" id="KW-0479">Metal-binding</keyword>
<evidence type="ECO:0000256" key="1">
    <source>
        <dbReference type="ARBA" id="ARBA00001970"/>
    </source>
</evidence>
<dbReference type="InterPro" id="IPR052168">
    <property type="entry name" value="Cytochrome_b561_oxidase"/>
</dbReference>
<feature type="transmembrane region" description="Helical" evidence="13">
    <location>
        <begin position="46"/>
        <end position="65"/>
    </location>
</feature>
<evidence type="ECO:0000256" key="5">
    <source>
        <dbReference type="ARBA" id="ARBA00022617"/>
    </source>
</evidence>
<dbReference type="GO" id="GO:0020037">
    <property type="term" value="F:heme binding"/>
    <property type="evidence" value="ECO:0007669"/>
    <property type="project" value="TreeGrafter"/>
</dbReference>
<comment type="subcellular location">
    <subcellularLocation>
        <location evidence="2">Cell membrane</location>
        <topology evidence="2">Multi-pass membrane protein</topology>
    </subcellularLocation>
</comment>
<dbReference type="GO" id="GO:0009055">
    <property type="term" value="F:electron transfer activity"/>
    <property type="evidence" value="ECO:0007669"/>
    <property type="project" value="InterPro"/>
</dbReference>
<keyword evidence="4" id="KW-1003">Cell membrane</keyword>
<evidence type="ECO:0000313" key="15">
    <source>
        <dbReference type="EMBL" id="AIT07040.1"/>
    </source>
</evidence>
<keyword evidence="10" id="KW-0408">Iron</keyword>
<dbReference type="eggNOG" id="COG3038">
    <property type="taxonomic scope" value="Bacteria"/>
</dbReference>
<evidence type="ECO:0000256" key="6">
    <source>
        <dbReference type="ARBA" id="ARBA00022692"/>
    </source>
</evidence>
<evidence type="ECO:0000256" key="13">
    <source>
        <dbReference type="SAM" id="Phobius"/>
    </source>
</evidence>
<feature type="transmembrane region" description="Helical" evidence="13">
    <location>
        <begin position="12"/>
        <end position="34"/>
    </location>
</feature>
<feature type="domain" description="Cytochrome b561 bacterial/Ni-hydrogenase" evidence="14">
    <location>
        <begin position="9"/>
        <end position="177"/>
    </location>
</feature>
<comment type="cofactor">
    <cofactor evidence="1">
        <name>heme b</name>
        <dbReference type="ChEBI" id="CHEBI:60344"/>
    </cofactor>
</comment>
<evidence type="ECO:0000256" key="4">
    <source>
        <dbReference type="ARBA" id="ARBA00022475"/>
    </source>
</evidence>
<dbReference type="GO" id="GO:0005886">
    <property type="term" value="C:plasma membrane"/>
    <property type="evidence" value="ECO:0007669"/>
    <property type="project" value="UniProtKB-SubCell"/>
</dbReference>
<dbReference type="Proteomes" id="UP000033200">
    <property type="component" value="Chromosome"/>
</dbReference>
<dbReference type="GO" id="GO:0022904">
    <property type="term" value="P:respiratory electron transport chain"/>
    <property type="evidence" value="ECO:0007669"/>
    <property type="project" value="InterPro"/>
</dbReference>
<evidence type="ECO:0000256" key="3">
    <source>
        <dbReference type="ARBA" id="ARBA00022448"/>
    </source>
</evidence>
<dbReference type="Gene3D" id="1.20.950.20">
    <property type="entry name" value="Transmembrane di-heme cytochromes, Chain C"/>
    <property type="match status" value="1"/>
</dbReference>
<dbReference type="RefSeq" id="WP_038663619.1">
    <property type="nucleotide sequence ID" value="NZ_CP009571.1"/>
</dbReference>
<keyword evidence="9 13" id="KW-1133">Transmembrane helix</keyword>
<evidence type="ECO:0000256" key="12">
    <source>
        <dbReference type="ARBA" id="ARBA00037975"/>
    </source>
</evidence>
<reference evidence="15 16" key="1">
    <citation type="submission" date="2014-09" db="EMBL/GenBank/DDBJ databases">
        <title>Using Illumina technology Improving SMRT sequencing Genome Assembly by RASTools.</title>
        <authorList>
            <person name="Zhou Y."/>
            <person name="Ma T."/>
            <person name="Liu T."/>
        </authorList>
    </citation>
    <scope>NUCLEOTIDE SEQUENCE [LARGE SCALE GENOMIC DNA]</scope>
    <source>
        <strain evidence="15 16">ATCC 55669</strain>
    </source>
</reference>
<feature type="transmembrane region" description="Helical" evidence="13">
    <location>
        <begin position="146"/>
        <end position="163"/>
    </location>
</feature>
<dbReference type="SUPFAM" id="SSF81342">
    <property type="entry name" value="Transmembrane di-heme cytochromes"/>
    <property type="match status" value="1"/>
</dbReference>
<dbReference type="EMBL" id="CP009571">
    <property type="protein sequence ID" value="AIT07040.1"/>
    <property type="molecule type" value="Genomic_DNA"/>
</dbReference>
<dbReference type="AlphaFoldDB" id="A0A097EHI7"/>
<evidence type="ECO:0000256" key="10">
    <source>
        <dbReference type="ARBA" id="ARBA00023004"/>
    </source>
</evidence>
<evidence type="ECO:0000256" key="8">
    <source>
        <dbReference type="ARBA" id="ARBA00022982"/>
    </source>
</evidence>
<keyword evidence="6 13" id="KW-0812">Transmembrane</keyword>
<keyword evidence="5" id="KW-0349">Heme</keyword>
<comment type="similarity">
    <text evidence="12">Belongs to the cytochrome b561 family.</text>
</comment>
<evidence type="ECO:0000256" key="2">
    <source>
        <dbReference type="ARBA" id="ARBA00004651"/>
    </source>
</evidence>
<feature type="transmembrane region" description="Helical" evidence="13">
    <location>
        <begin position="91"/>
        <end position="108"/>
    </location>
</feature>
<dbReference type="HOGENOM" id="CLU_095321_4_1_5"/>
<evidence type="ECO:0000259" key="14">
    <source>
        <dbReference type="Pfam" id="PF01292"/>
    </source>
</evidence>
<keyword evidence="3" id="KW-0813">Transport</keyword>
<keyword evidence="11 13" id="KW-0472">Membrane</keyword>